<reference evidence="1" key="2">
    <citation type="journal article" date="2015" name="Data Brief">
        <title>Shoot transcriptome of the giant reed, Arundo donax.</title>
        <authorList>
            <person name="Barrero R.A."/>
            <person name="Guerrero F.D."/>
            <person name="Moolhuijzen P."/>
            <person name="Goolsby J.A."/>
            <person name="Tidwell J."/>
            <person name="Bellgard S.E."/>
            <person name="Bellgard M.I."/>
        </authorList>
    </citation>
    <scope>NUCLEOTIDE SEQUENCE</scope>
    <source>
        <tissue evidence="1">Shoot tissue taken approximately 20 cm above the soil surface</tissue>
    </source>
</reference>
<dbReference type="EMBL" id="GBRH01212249">
    <property type="protein sequence ID" value="JAD85646.1"/>
    <property type="molecule type" value="Transcribed_RNA"/>
</dbReference>
<dbReference type="AlphaFoldDB" id="A0A0A9DCX4"/>
<accession>A0A0A9DCX4</accession>
<organism evidence="1">
    <name type="scientific">Arundo donax</name>
    <name type="common">Giant reed</name>
    <name type="synonym">Donax arundinaceus</name>
    <dbReference type="NCBI Taxonomy" id="35708"/>
    <lineage>
        <taxon>Eukaryota</taxon>
        <taxon>Viridiplantae</taxon>
        <taxon>Streptophyta</taxon>
        <taxon>Embryophyta</taxon>
        <taxon>Tracheophyta</taxon>
        <taxon>Spermatophyta</taxon>
        <taxon>Magnoliopsida</taxon>
        <taxon>Liliopsida</taxon>
        <taxon>Poales</taxon>
        <taxon>Poaceae</taxon>
        <taxon>PACMAD clade</taxon>
        <taxon>Arundinoideae</taxon>
        <taxon>Arundineae</taxon>
        <taxon>Arundo</taxon>
    </lineage>
</organism>
<proteinExistence type="predicted"/>
<protein>
    <submittedName>
        <fullName evidence="1">Uncharacterized protein</fullName>
    </submittedName>
</protein>
<reference evidence="1" key="1">
    <citation type="submission" date="2014-09" db="EMBL/GenBank/DDBJ databases">
        <authorList>
            <person name="Magalhaes I.L.F."/>
            <person name="Oliveira U."/>
            <person name="Santos F.R."/>
            <person name="Vidigal T.H.D.A."/>
            <person name="Brescovit A.D."/>
            <person name="Santos A.J."/>
        </authorList>
    </citation>
    <scope>NUCLEOTIDE SEQUENCE</scope>
    <source>
        <tissue evidence="1">Shoot tissue taken approximately 20 cm above the soil surface</tissue>
    </source>
</reference>
<sequence>MCFRVTELPCEGIGRVAAHISSLTVLDDISVQKYKQLLLLVLSHNGVQRGSSAIILDHHLGGDG</sequence>
<evidence type="ECO:0000313" key="1">
    <source>
        <dbReference type="EMBL" id="JAD85646.1"/>
    </source>
</evidence>
<name>A0A0A9DCX4_ARUDO</name>